<comment type="caution">
    <text evidence="2">The sequence shown here is derived from an EMBL/GenBank/DDBJ whole genome shotgun (WGS) entry which is preliminary data.</text>
</comment>
<dbReference type="GO" id="GO:0032259">
    <property type="term" value="P:methylation"/>
    <property type="evidence" value="ECO:0007669"/>
    <property type="project" value="UniProtKB-KW"/>
</dbReference>
<dbReference type="OrthoDB" id="7171187at2"/>
<accession>A0A327LXH9</accession>
<organism evidence="2 3">
    <name type="scientific">Roseicella frigidaeris</name>
    <dbReference type="NCBI Taxonomy" id="2230885"/>
    <lineage>
        <taxon>Bacteria</taxon>
        <taxon>Pseudomonadati</taxon>
        <taxon>Pseudomonadota</taxon>
        <taxon>Alphaproteobacteria</taxon>
        <taxon>Acetobacterales</taxon>
        <taxon>Roseomonadaceae</taxon>
        <taxon>Roseicella</taxon>
    </lineage>
</organism>
<evidence type="ECO:0000313" key="3">
    <source>
        <dbReference type="Proteomes" id="UP000249065"/>
    </source>
</evidence>
<name>A0A327LXH9_9PROT</name>
<keyword evidence="2" id="KW-0808">Transferase</keyword>
<dbReference type="PANTHER" id="PTHR42912:SF93">
    <property type="entry name" value="N6-ADENOSINE-METHYLTRANSFERASE TMT1A"/>
    <property type="match status" value="1"/>
</dbReference>
<dbReference type="SUPFAM" id="SSF53335">
    <property type="entry name" value="S-adenosyl-L-methionine-dependent methyltransferases"/>
    <property type="match status" value="1"/>
</dbReference>
<dbReference type="EMBL" id="QLIX01000033">
    <property type="protein sequence ID" value="RAI55320.1"/>
    <property type="molecule type" value="Genomic_DNA"/>
</dbReference>
<dbReference type="Proteomes" id="UP000249065">
    <property type="component" value="Unassembled WGS sequence"/>
</dbReference>
<dbReference type="InterPro" id="IPR050508">
    <property type="entry name" value="Methyltransf_Superfamily"/>
</dbReference>
<dbReference type="GO" id="GO:0008757">
    <property type="term" value="F:S-adenosylmethionine-dependent methyltransferase activity"/>
    <property type="evidence" value="ECO:0007669"/>
    <property type="project" value="InterPro"/>
</dbReference>
<feature type="domain" description="Methyltransferase type 11" evidence="1">
    <location>
        <begin position="11"/>
        <end position="104"/>
    </location>
</feature>
<proteinExistence type="predicted"/>
<evidence type="ECO:0000259" key="1">
    <source>
        <dbReference type="Pfam" id="PF08241"/>
    </source>
</evidence>
<keyword evidence="2" id="KW-0489">Methyltransferase</keyword>
<gene>
    <name evidence="2" type="ORF">DOO78_24250</name>
</gene>
<sequence length="200" mass="21307">MIGDVVGLDSLDIGCGDGLLAVELAAAGARVTGIDPDAAMLRAAAERTAGQDIRFVQGRIEALPFPDASFDLLTAVTVLCFVKDEATAWREMARVLRPGGRLVIGELGRWSLWALRRRIRGWIGSRLWRSAAFHSASQLRRAAAAASLVIDDVRGAVFHPPNAAMARLISGFDAQLGRVTTFGAAFIALHVHKPARPASG</sequence>
<dbReference type="InterPro" id="IPR029063">
    <property type="entry name" value="SAM-dependent_MTases_sf"/>
</dbReference>
<dbReference type="CDD" id="cd02440">
    <property type="entry name" value="AdoMet_MTases"/>
    <property type="match status" value="1"/>
</dbReference>
<keyword evidence="3" id="KW-1185">Reference proteome</keyword>
<dbReference type="InterPro" id="IPR013216">
    <property type="entry name" value="Methyltransf_11"/>
</dbReference>
<evidence type="ECO:0000313" key="2">
    <source>
        <dbReference type="EMBL" id="RAI55320.1"/>
    </source>
</evidence>
<reference evidence="3" key="1">
    <citation type="submission" date="2018-06" db="EMBL/GenBank/DDBJ databases">
        <authorList>
            <person name="Khan S.A."/>
        </authorList>
    </citation>
    <scope>NUCLEOTIDE SEQUENCE [LARGE SCALE GENOMIC DNA]</scope>
    <source>
        <strain evidence="3">DB-1506</strain>
    </source>
</reference>
<dbReference type="AlphaFoldDB" id="A0A327LXH9"/>
<protein>
    <submittedName>
        <fullName evidence="2">Class I SAM-dependent methyltransferase</fullName>
    </submittedName>
</protein>
<dbReference type="Gene3D" id="3.40.50.150">
    <property type="entry name" value="Vaccinia Virus protein VP39"/>
    <property type="match status" value="1"/>
</dbReference>
<dbReference type="PANTHER" id="PTHR42912">
    <property type="entry name" value="METHYLTRANSFERASE"/>
    <property type="match status" value="1"/>
</dbReference>
<dbReference type="Pfam" id="PF08241">
    <property type="entry name" value="Methyltransf_11"/>
    <property type="match status" value="1"/>
</dbReference>